<dbReference type="AlphaFoldDB" id="A0A376DPB6"/>
<name>A0A376DPB6_CHRCU</name>
<dbReference type="Proteomes" id="UP000255224">
    <property type="component" value="Unassembled WGS sequence"/>
</dbReference>
<organism evidence="2 3">
    <name type="scientific">Chryseobacterium carnipullorum</name>
    <dbReference type="NCBI Taxonomy" id="1124835"/>
    <lineage>
        <taxon>Bacteria</taxon>
        <taxon>Pseudomonadati</taxon>
        <taxon>Bacteroidota</taxon>
        <taxon>Flavobacteriia</taxon>
        <taxon>Flavobacteriales</taxon>
        <taxon>Weeksellaceae</taxon>
        <taxon>Chryseobacterium group</taxon>
        <taxon>Chryseobacterium</taxon>
    </lineage>
</organism>
<dbReference type="KEGG" id="ccau:EG346_10995"/>
<evidence type="ECO:0000313" key="1">
    <source>
        <dbReference type="EMBL" id="AZA48675.1"/>
    </source>
</evidence>
<evidence type="ECO:0000313" key="4">
    <source>
        <dbReference type="Proteomes" id="UP000273270"/>
    </source>
</evidence>
<dbReference type="Proteomes" id="UP000273270">
    <property type="component" value="Chromosome"/>
</dbReference>
<dbReference type="OrthoDB" id="1264044at2"/>
<protein>
    <submittedName>
        <fullName evidence="2">Uncharacterized protein</fullName>
    </submittedName>
</protein>
<evidence type="ECO:0000313" key="3">
    <source>
        <dbReference type="Proteomes" id="UP000255224"/>
    </source>
</evidence>
<dbReference type="EMBL" id="CP033920">
    <property type="protein sequence ID" value="AZA48675.1"/>
    <property type="molecule type" value="Genomic_DNA"/>
</dbReference>
<evidence type="ECO:0000313" key="2">
    <source>
        <dbReference type="EMBL" id="STC92896.1"/>
    </source>
</evidence>
<reference evidence="2 3" key="1">
    <citation type="submission" date="2018-06" db="EMBL/GenBank/DDBJ databases">
        <authorList>
            <consortium name="Pathogen Informatics"/>
            <person name="Doyle S."/>
        </authorList>
    </citation>
    <scope>NUCLEOTIDE SEQUENCE [LARGE SCALE GENOMIC DNA]</scope>
    <source>
        <strain evidence="2 3">NCTC13533</strain>
    </source>
</reference>
<dbReference type="EMBL" id="UFVQ01000003">
    <property type="protein sequence ID" value="STC92896.1"/>
    <property type="molecule type" value="Genomic_DNA"/>
</dbReference>
<reference evidence="1" key="2">
    <citation type="submission" date="2018-11" db="EMBL/GenBank/DDBJ databases">
        <title>Proposal to divide the Flavobacteriaceae and reorganize its genera based on Amino Acid Identity values calculated from whole genome sequences.</title>
        <authorList>
            <person name="Nicholson A.C."/>
            <person name="Gulvik C.A."/>
            <person name="Whitney A.M."/>
            <person name="Humrighouse B.W."/>
            <person name="Bell M."/>
            <person name="Holmes B."/>
            <person name="Steigerwalt A."/>
            <person name="Villarma A."/>
            <person name="Sheth M."/>
            <person name="Batra D."/>
            <person name="Pryor J."/>
            <person name="Bernardet J.-F."/>
            <person name="Hugo C."/>
            <person name="Kampfer P."/>
            <person name="Newman J."/>
            <person name="Mcquiston J.R."/>
        </authorList>
    </citation>
    <scope>NUCLEOTIDE SEQUENCE [LARGE SCALE GENOMIC DNA]</scope>
    <source>
        <strain evidence="1">G0188</strain>
    </source>
</reference>
<sequence length="458" mass="50002">MMRKLALRLMMAYSLAISITSCRSEDLLNSNEESPPSKFRVFSAQSAQKNGTVNYGNGFKTLLERYDEINNVQHTTKALKNAFKDSSTMADEYIEFNIRSQDFITKNNERYILFPLIKSYQVEGVIIAILKDDETIVEFNKMSPQAENYSKILGLFRAQYIKSNMKIKSVAKAPGGPCGFEGQPPCDIEVIIITVPSPGSGGGIPPGGGGGPSGGCGPYEDCIHNPDAGGSGGGGGTPPANPCSRLRAMTDTPTFKGNITNLEGKTGDGFESGFRIGNSAGGIQNQILQNKPGTNEVNLTVFPNTVVIMHSHYDQLYPIFSPGDILFFNQWVNWAQNYNSNPANFPKIPLDQIVFTIVSSWGNYSFTFDGSVPNPFPNFTTQELIDFNNRYIDLLDAAKSVGNVSGNVSFDSQKLEKGFLKFMNEKMNIPGAKLFRNTSSGNTQLSLVNGKLTETNCP</sequence>
<gene>
    <name evidence="1" type="ORF">EG346_10995</name>
    <name evidence="2" type="ORF">NCTC13533_00594</name>
</gene>
<dbReference type="PROSITE" id="PS51257">
    <property type="entry name" value="PROKAR_LIPOPROTEIN"/>
    <property type="match status" value="1"/>
</dbReference>
<reference evidence="4" key="3">
    <citation type="submission" date="2018-11" db="EMBL/GenBank/DDBJ databases">
        <title>Proposal to divide the Flavobacteriaceae and reorganize its genera based on Amino Acid Identity values calculated from whole genome sequences.</title>
        <authorList>
            <person name="Nicholson A.C."/>
            <person name="Gulvik C.A."/>
            <person name="Whitney A.M."/>
            <person name="Humrighouse B.W."/>
            <person name="Bell M."/>
            <person name="Holmes B."/>
            <person name="Steigerwalt A.G."/>
            <person name="Villarma A."/>
            <person name="Sheth M."/>
            <person name="Batra D."/>
            <person name="Pryor J."/>
            <person name="Bernardet J.-F."/>
            <person name="Hugo C."/>
            <person name="Kampfer P."/>
            <person name="Newman J."/>
            <person name="McQuiston J.R."/>
        </authorList>
    </citation>
    <scope>NUCLEOTIDE SEQUENCE [LARGE SCALE GENOMIC DNA]</scope>
    <source>
        <strain evidence="4">G0188</strain>
    </source>
</reference>
<proteinExistence type="predicted"/>
<accession>A0A376DPB6</accession>
<keyword evidence="4" id="KW-1185">Reference proteome</keyword>
<dbReference type="RefSeq" id="WP_123878612.1">
    <property type="nucleotide sequence ID" value="NZ_CP033920.1"/>
</dbReference>
<accession>A0A3G6NF89</accession>